<gene>
    <name evidence="2" type="ORF">XENORESO_017332</name>
</gene>
<name>A0ABV0X326_9TELE</name>
<reference evidence="2 3" key="1">
    <citation type="submission" date="2021-06" db="EMBL/GenBank/DDBJ databases">
        <authorList>
            <person name="Palmer J.M."/>
        </authorList>
    </citation>
    <scope>NUCLEOTIDE SEQUENCE [LARGE SCALE GENOMIC DNA]</scope>
    <source>
        <strain evidence="2 3">XR_2019</strain>
        <tissue evidence="2">Muscle</tissue>
    </source>
</reference>
<sequence length="103" mass="11795">MEIKERGDRSNPLARANLFSRLFLCWLTPLLHLGHKRQLNENDMYNVLPEDRSESLGEDLQRYTEFVASLISGFIVEDETPHNQKNLPDLALLASGRSRGKSN</sequence>
<keyword evidence="3" id="KW-1185">Reference proteome</keyword>
<evidence type="ECO:0000256" key="1">
    <source>
        <dbReference type="SAM" id="MobiDB-lite"/>
    </source>
</evidence>
<comment type="caution">
    <text evidence="2">The sequence shown here is derived from an EMBL/GenBank/DDBJ whole genome shotgun (WGS) entry which is preliminary data.</text>
</comment>
<evidence type="ECO:0000313" key="2">
    <source>
        <dbReference type="EMBL" id="MEQ2276303.1"/>
    </source>
</evidence>
<organism evidence="2 3">
    <name type="scientific">Xenotaenia resolanae</name>
    <dbReference type="NCBI Taxonomy" id="208358"/>
    <lineage>
        <taxon>Eukaryota</taxon>
        <taxon>Metazoa</taxon>
        <taxon>Chordata</taxon>
        <taxon>Craniata</taxon>
        <taxon>Vertebrata</taxon>
        <taxon>Euteleostomi</taxon>
        <taxon>Actinopterygii</taxon>
        <taxon>Neopterygii</taxon>
        <taxon>Teleostei</taxon>
        <taxon>Neoteleostei</taxon>
        <taxon>Acanthomorphata</taxon>
        <taxon>Ovalentaria</taxon>
        <taxon>Atherinomorphae</taxon>
        <taxon>Cyprinodontiformes</taxon>
        <taxon>Goodeidae</taxon>
        <taxon>Xenotaenia</taxon>
    </lineage>
</organism>
<accession>A0ABV0X326</accession>
<dbReference type="EMBL" id="JAHRIM010085973">
    <property type="protein sequence ID" value="MEQ2276303.1"/>
    <property type="molecule type" value="Genomic_DNA"/>
</dbReference>
<proteinExistence type="predicted"/>
<dbReference type="Proteomes" id="UP001444071">
    <property type="component" value="Unassembled WGS sequence"/>
</dbReference>
<protein>
    <submittedName>
        <fullName evidence="2">Uncharacterized protein</fullName>
    </submittedName>
</protein>
<evidence type="ECO:0000313" key="3">
    <source>
        <dbReference type="Proteomes" id="UP001444071"/>
    </source>
</evidence>
<feature type="region of interest" description="Disordered" evidence="1">
    <location>
        <begin position="80"/>
        <end position="103"/>
    </location>
</feature>